<dbReference type="Pfam" id="PF13607">
    <property type="entry name" value="Succ_CoA_lig"/>
    <property type="match status" value="1"/>
</dbReference>
<dbReference type="Pfam" id="PF19045">
    <property type="entry name" value="Ligase_CoA_2"/>
    <property type="match status" value="1"/>
</dbReference>
<dbReference type="Gene3D" id="3.40.50.720">
    <property type="entry name" value="NAD(P)-binding Rossmann-like Domain"/>
    <property type="match status" value="1"/>
</dbReference>
<dbReference type="Gene3D" id="3.40.50.261">
    <property type="entry name" value="Succinyl-CoA synthetase domains"/>
    <property type="match status" value="2"/>
</dbReference>
<comment type="similarity">
    <text evidence="4">In the N-terminal section; belongs to the acetate CoA ligase alpha subunit family.</text>
</comment>
<evidence type="ECO:0000313" key="8">
    <source>
        <dbReference type="Proteomes" id="UP000177876"/>
    </source>
</evidence>
<dbReference type="SUPFAM" id="SSF51735">
    <property type="entry name" value="NAD(P)-binding Rossmann-fold domains"/>
    <property type="match status" value="1"/>
</dbReference>
<evidence type="ECO:0000256" key="3">
    <source>
        <dbReference type="ARBA" id="ARBA00022840"/>
    </source>
</evidence>
<evidence type="ECO:0000256" key="1">
    <source>
        <dbReference type="ARBA" id="ARBA00022598"/>
    </source>
</evidence>
<gene>
    <name evidence="7" type="ORF">A2Y75_09125</name>
</gene>
<dbReference type="GO" id="GO:0005524">
    <property type="term" value="F:ATP binding"/>
    <property type="evidence" value="ECO:0007669"/>
    <property type="project" value="UniProtKB-UniRule"/>
</dbReference>
<keyword evidence="1" id="KW-0436">Ligase</keyword>
<evidence type="ECO:0000256" key="5">
    <source>
        <dbReference type="PROSITE-ProRule" id="PRU00409"/>
    </source>
</evidence>
<protein>
    <submittedName>
        <fullName evidence="7">Acyl-CoA synthetase</fullName>
    </submittedName>
</protein>
<name>A0A1F2WFF5_9ACTN</name>
<keyword evidence="3 5" id="KW-0067">ATP-binding</keyword>
<dbReference type="PROSITE" id="PS50975">
    <property type="entry name" value="ATP_GRASP"/>
    <property type="match status" value="1"/>
</dbReference>
<dbReference type="Gene3D" id="3.30.1490.20">
    <property type="entry name" value="ATP-grasp fold, A domain"/>
    <property type="match status" value="1"/>
</dbReference>
<dbReference type="InterPro" id="IPR013815">
    <property type="entry name" value="ATP_grasp_subdomain_1"/>
</dbReference>
<dbReference type="EMBL" id="MELK01000053">
    <property type="protein sequence ID" value="OFW55570.1"/>
    <property type="molecule type" value="Genomic_DNA"/>
</dbReference>
<dbReference type="InterPro" id="IPR016102">
    <property type="entry name" value="Succinyl-CoA_synth-like"/>
</dbReference>
<dbReference type="SUPFAM" id="SSF56059">
    <property type="entry name" value="Glutathione synthetase ATP-binding domain-like"/>
    <property type="match status" value="1"/>
</dbReference>
<dbReference type="InterPro" id="IPR003781">
    <property type="entry name" value="CoA-bd"/>
</dbReference>
<dbReference type="InterPro" id="IPR036291">
    <property type="entry name" value="NAD(P)-bd_dom_sf"/>
</dbReference>
<evidence type="ECO:0000313" key="7">
    <source>
        <dbReference type="EMBL" id="OFW55570.1"/>
    </source>
</evidence>
<dbReference type="FunFam" id="3.30.1490.20:FF:000020">
    <property type="entry name" value="Protein lysine acetyltransferase"/>
    <property type="match status" value="1"/>
</dbReference>
<dbReference type="SMART" id="SM00881">
    <property type="entry name" value="CoA_binding"/>
    <property type="match status" value="1"/>
</dbReference>
<evidence type="ECO:0000259" key="6">
    <source>
        <dbReference type="PROSITE" id="PS50975"/>
    </source>
</evidence>
<reference evidence="7 8" key="1">
    <citation type="journal article" date="2016" name="Nat. Commun.">
        <title>Thousands of microbial genomes shed light on interconnected biogeochemical processes in an aquifer system.</title>
        <authorList>
            <person name="Anantharaman K."/>
            <person name="Brown C.T."/>
            <person name="Hug L.A."/>
            <person name="Sharon I."/>
            <person name="Castelle C.J."/>
            <person name="Probst A.J."/>
            <person name="Thomas B.C."/>
            <person name="Singh A."/>
            <person name="Wilkins M.J."/>
            <person name="Karaoz U."/>
            <person name="Brodie E.L."/>
            <person name="Williams K.H."/>
            <person name="Hubbard S.S."/>
            <person name="Banfield J.F."/>
        </authorList>
    </citation>
    <scope>NUCLEOTIDE SEQUENCE [LARGE SCALE GENOMIC DNA]</scope>
</reference>
<dbReference type="InterPro" id="IPR043938">
    <property type="entry name" value="Ligase_CoA_dom"/>
</dbReference>
<sequence length="697" mass="75726">MLDEFFRPSSITLIGASESPGKVGTVVLENIIKSGYGGKIYPVNPSHKEVQGLGCYPSITDLPETPALAIIIVPAKNVEQVLEECAHKGIKGVVIITAGFKESGQEGYRREKRLYAIVKQNGMRVLGPNCLGIADTNTPFNATFANRAPMRGKVAFMSQSGALCTAVLGWSEENSLGFSEFISLGNKMDLNESDFLEALESDGNTNVIAAYLEGVVNGERFLEVTRRVSRTKPVIVFKAGVTQAGARAVSSHTGTLAGSESAYTAAFKKCGAVRADTIKDLFMMARGFANQPPPKGGRVAVVTNAGGPGIITSDALERGGLTLAQFKEETAQELRNALPKAASAYNPVDVLGDAGPDRYKVAIQTIIKDPGIDALLVILTPQAITKPEDVATAIVESTQGIDMTLLSIFMGGPDVNKAEEIFNEADIPNFRFPEEAVGTLRCMKAYNDFLMRPRDTRVRFQVDKERVRQVIRKMRDEHRKELVEVEAQQILLAYGLPVAKTMLATNLEEGIKAGREIGYPVVAKIASPQILHKTDVGGVAVGINNSDELISAYEKITDNARRMVPDADIWGILIQEMLPESRELIIGMNRDAQFGPLLLVGLGGVYVEVLKDVSLRLAPIGEEEAREMLHELKSYWLLQGARGERPADIDSVIEAMLRVSQLVTDFPDINELDINPLRVMDDTQGCLAADARIILEE</sequence>
<dbReference type="GO" id="GO:0043758">
    <property type="term" value="F:acetate-CoA ligase (ADP-forming) activity"/>
    <property type="evidence" value="ECO:0007669"/>
    <property type="project" value="InterPro"/>
</dbReference>
<dbReference type="SUPFAM" id="SSF52210">
    <property type="entry name" value="Succinyl-CoA synthetase domains"/>
    <property type="match status" value="2"/>
</dbReference>
<dbReference type="GO" id="GO:0046872">
    <property type="term" value="F:metal ion binding"/>
    <property type="evidence" value="ECO:0007669"/>
    <property type="project" value="InterPro"/>
</dbReference>
<keyword evidence="2 5" id="KW-0547">Nucleotide-binding</keyword>
<dbReference type="PANTHER" id="PTHR43334">
    <property type="entry name" value="ACETATE--COA LIGASE [ADP-FORMING]"/>
    <property type="match status" value="1"/>
</dbReference>
<dbReference type="InterPro" id="IPR014089">
    <property type="entry name" value="AcCoA-synth-alpha"/>
</dbReference>
<dbReference type="Pfam" id="PF13549">
    <property type="entry name" value="ATP-grasp_5"/>
    <property type="match status" value="1"/>
</dbReference>
<dbReference type="InterPro" id="IPR032875">
    <property type="entry name" value="Succ_CoA_lig_flav_dom"/>
</dbReference>
<comment type="caution">
    <text evidence="7">The sequence shown here is derived from an EMBL/GenBank/DDBJ whole genome shotgun (WGS) entry which is preliminary data.</text>
</comment>
<proteinExistence type="inferred from homology"/>
<dbReference type="InterPro" id="IPR011761">
    <property type="entry name" value="ATP-grasp"/>
</dbReference>
<dbReference type="PANTHER" id="PTHR43334:SF1">
    <property type="entry name" value="3-HYDROXYPROPIONATE--COA LIGASE [ADP-FORMING]"/>
    <property type="match status" value="1"/>
</dbReference>
<organism evidence="7 8">
    <name type="scientific">Candidatus Solincola sediminis</name>
    <dbReference type="NCBI Taxonomy" id="1797199"/>
    <lineage>
        <taxon>Bacteria</taxon>
        <taxon>Bacillati</taxon>
        <taxon>Actinomycetota</taxon>
        <taxon>Candidatus Geothermincolia</taxon>
        <taxon>Candidatus Geothermincolales</taxon>
        <taxon>Candidatus Geothermincolaceae</taxon>
        <taxon>Candidatus Solincola</taxon>
    </lineage>
</organism>
<dbReference type="Gene3D" id="3.30.470.20">
    <property type="entry name" value="ATP-grasp fold, B domain"/>
    <property type="match status" value="1"/>
</dbReference>
<dbReference type="Proteomes" id="UP000177876">
    <property type="component" value="Unassembled WGS sequence"/>
</dbReference>
<feature type="domain" description="ATP-grasp" evidence="6">
    <location>
        <begin position="488"/>
        <end position="524"/>
    </location>
</feature>
<dbReference type="NCBIfam" id="TIGR02717">
    <property type="entry name" value="AcCoA-syn-alpha"/>
    <property type="match status" value="1"/>
</dbReference>
<dbReference type="AlphaFoldDB" id="A0A1F2WFF5"/>
<dbReference type="Pfam" id="PF13380">
    <property type="entry name" value="CoA_binding_2"/>
    <property type="match status" value="1"/>
</dbReference>
<evidence type="ECO:0000256" key="4">
    <source>
        <dbReference type="ARBA" id="ARBA00060888"/>
    </source>
</evidence>
<dbReference type="InterPro" id="IPR051538">
    <property type="entry name" value="Acyl-CoA_Synth/Transferase"/>
</dbReference>
<accession>A0A1F2WFF5</accession>
<dbReference type="STRING" id="1797197.A2Y75_09125"/>
<evidence type="ECO:0000256" key="2">
    <source>
        <dbReference type="ARBA" id="ARBA00022741"/>
    </source>
</evidence>